<evidence type="ECO:0000313" key="2">
    <source>
        <dbReference type="EMBL" id="KAF6748234.1"/>
    </source>
</evidence>
<dbReference type="EMBL" id="JACGCI010000073">
    <property type="protein sequence ID" value="KAF6748234.1"/>
    <property type="molecule type" value="Genomic_DNA"/>
</dbReference>
<keyword evidence="3" id="KW-1185">Reference proteome</keyword>
<evidence type="ECO:0000256" key="1">
    <source>
        <dbReference type="SAM" id="MobiDB-lite"/>
    </source>
</evidence>
<feature type="region of interest" description="Disordered" evidence="1">
    <location>
        <begin position="165"/>
        <end position="201"/>
    </location>
</feature>
<protein>
    <submittedName>
        <fullName evidence="2">Uncharacterized protein</fullName>
    </submittedName>
</protein>
<sequence>MGRGATVRGWAFAEIEADSERVMPTIPALPLGDVTPLRVLDLPTAINHFPPRYLIHDDYGLNYEGPDTPFPESQPSPVSDPRHHSRRSPPTARRGCDRAWARRSWVVNVSPIEHINVHEASYLRLAIEKTCDFANCSIESPHHCPSAFTRRACTDLSFVVATSAAGPDLPNPPPSRNPSYAQEHSFYYSTSPSGSPHPARSAFSRTVAVGIRACSARRCNLEDQHIQSFAAPVQHPTPKPTAPDDLRIAM</sequence>
<name>A0A8H6LZZ0_9AGAR</name>
<comment type="caution">
    <text evidence="2">The sequence shown here is derived from an EMBL/GenBank/DDBJ whole genome shotgun (WGS) entry which is preliminary data.</text>
</comment>
<proteinExistence type="predicted"/>
<dbReference type="Proteomes" id="UP000521943">
    <property type="component" value="Unassembled WGS sequence"/>
</dbReference>
<feature type="region of interest" description="Disordered" evidence="1">
    <location>
        <begin position="64"/>
        <end position="95"/>
    </location>
</feature>
<dbReference type="AlphaFoldDB" id="A0A8H6LZZ0"/>
<evidence type="ECO:0000313" key="3">
    <source>
        <dbReference type="Proteomes" id="UP000521943"/>
    </source>
</evidence>
<accession>A0A8H6LZZ0</accession>
<reference evidence="2 3" key="1">
    <citation type="submission" date="2020-07" db="EMBL/GenBank/DDBJ databases">
        <title>Comparative genomics of pyrophilous fungi reveals a link between fire events and developmental genes.</title>
        <authorList>
            <consortium name="DOE Joint Genome Institute"/>
            <person name="Steindorff A.S."/>
            <person name="Carver A."/>
            <person name="Calhoun S."/>
            <person name="Stillman K."/>
            <person name="Liu H."/>
            <person name="Lipzen A."/>
            <person name="Pangilinan J."/>
            <person name="Labutti K."/>
            <person name="Bruns T.D."/>
            <person name="Grigoriev I.V."/>
        </authorList>
    </citation>
    <scope>NUCLEOTIDE SEQUENCE [LARGE SCALE GENOMIC DNA]</scope>
    <source>
        <strain evidence="2 3">CBS 144469</strain>
    </source>
</reference>
<gene>
    <name evidence="2" type="ORF">DFP72DRAFT_1146427</name>
</gene>
<organism evidence="2 3">
    <name type="scientific">Ephemerocybe angulata</name>
    <dbReference type="NCBI Taxonomy" id="980116"/>
    <lineage>
        <taxon>Eukaryota</taxon>
        <taxon>Fungi</taxon>
        <taxon>Dikarya</taxon>
        <taxon>Basidiomycota</taxon>
        <taxon>Agaricomycotina</taxon>
        <taxon>Agaricomycetes</taxon>
        <taxon>Agaricomycetidae</taxon>
        <taxon>Agaricales</taxon>
        <taxon>Agaricineae</taxon>
        <taxon>Psathyrellaceae</taxon>
        <taxon>Ephemerocybe</taxon>
    </lineage>
</organism>